<proteinExistence type="predicted"/>
<dbReference type="InterPro" id="IPR001034">
    <property type="entry name" value="DeoR_HTH"/>
</dbReference>
<reference evidence="5 6" key="2">
    <citation type="submission" date="2019-05" db="EMBL/GenBank/DDBJ databases">
        <title>Glycomyces buryatensis sp. nov.</title>
        <authorList>
            <person name="Nikitina E."/>
        </authorList>
    </citation>
    <scope>NUCLEOTIDE SEQUENCE [LARGE SCALE GENOMIC DNA]</scope>
    <source>
        <strain evidence="5 6">18</strain>
    </source>
</reference>
<gene>
    <name evidence="5" type="ORF">FAB82_08645</name>
</gene>
<keyword evidence="6" id="KW-1185">Reference proteome</keyword>
<dbReference type="OrthoDB" id="3483912at2"/>
<dbReference type="Pfam" id="PF13280">
    <property type="entry name" value="WYL"/>
    <property type="match status" value="1"/>
</dbReference>
<name>A0A4S8QEE5_9ACTN</name>
<evidence type="ECO:0000313" key="5">
    <source>
        <dbReference type="EMBL" id="THV42031.1"/>
    </source>
</evidence>
<sequence length="323" mass="35276">MAAMAETSSRMLKLLSLLQVPRGWPGGELAARLEVSERTVRRDVDRLRELGYRIHAGKGPHSGYRLEAGSALPPLLFDDEQAVALTVVLKTVTGAGLEEAAARTLATIRQVLPSRLRHRVDTLQVTAVPSRPEPAGPPVGPDELVALGAAVRAREELRFDYAAHGEETRRRTQPHHIVTWGGRWYLIAWDLDRHDWRVFRVDRIAPRSPNGPRFTPRELPGGDVQDFVRARFKGSDGPDVWPCTGAAVLAMPAAVAAPFVGDAVVEDLGSERCRLTLGSWSWAALATAIGRFDADIESVHPPELASTFARLADRFAAAADSSR</sequence>
<dbReference type="InterPro" id="IPR036388">
    <property type="entry name" value="WH-like_DNA-bd_sf"/>
</dbReference>
<dbReference type="GO" id="GO:0003677">
    <property type="term" value="F:DNA binding"/>
    <property type="evidence" value="ECO:0007669"/>
    <property type="project" value="UniProtKB-KW"/>
</dbReference>
<dbReference type="InterPro" id="IPR013196">
    <property type="entry name" value="HTH_11"/>
</dbReference>
<dbReference type="Proteomes" id="UP000308760">
    <property type="component" value="Unassembled WGS sequence"/>
</dbReference>
<accession>A0A4S8QEE5</accession>
<dbReference type="Gene3D" id="1.10.10.10">
    <property type="entry name" value="Winged helix-like DNA-binding domain superfamily/Winged helix DNA-binding domain"/>
    <property type="match status" value="1"/>
</dbReference>
<dbReference type="InterPro" id="IPR028349">
    <property type="entry name" value="PafC-like"/>
</dbReference>
<dbReference type="InterPro" id="IPR051534">
    <property type="entry name" value="CBASS_pafABC_assoc_protein"/>
</dbReference>
<dbReference type="Pfam" id="PF08279">
    <property type="entry name" value="HTH_11"/>
    <property type="match status" value="1"/>
</dbReference>
<comment type="caution">
    <text evidence="5">The sequence shown here is derived from an EMBL/GenBank/DDBJ whole genome shotgun (WGS) entry which is preliminary data.</text>
</comment>
<dbReference type="PANTHER" id="PTHR34580:SF3">
    <property type="entry name" value="PROTEIN PAFB"/>
    <property type="match status" value="1"/>
</dbReference>
<dbReference type="InterPro" id="IPR036390">
    <property type="entry name" value="WH_DNA-bd_sf"/>
</dbReference>
<dbReference type="PROSITE" id="PS00894">
    <property type="entry name" value="HTH_DEOR_1"/>
    <property type="match status" value="1"/>
</dbReference>
<protein>
    <submittedName>
        <fullName evidence="5">WYL domain-containing protein</fullName>
    </submittedName>
</protein>
<evidence type="ECO:0000256" key="3">
    <source>
        <dbReference type="ARBA" id="ARBA00023163"/>
    </source>
</evidence>
<dbReference type="EMBL" id="STGY01000032">
    <property type="protein sequence ID" value="THV42031.1"/>
    <property type="molecule type" value="Genomic_DNA"/>
</dbReference>
<keyword evidence="2" id="KW-0238">DNA-binding</keyword>
<evidence type="ECO:0000313" key="6">
    <source>
        <dbReference type="Proteomes" id="UP000308760"/>
    </source>
</evidence>
<feature type="domain" description="HTH deoR-type" evidence="4">
    <location>
        <begin position="7"/>
        <end position="60"/>
    </location>
</feature>
<organism evidence="5 6">
    <name type="scientific">Glycomyces buryatensis</name>
    <dbReference type="NCBI Taxonomy" id="2570927"/>
    <lineage>
        <taxon>Bacteria</taxon>
        <taxon>Bacillati</taxon>
        <taxon>Actinomycetota</taxon>
        <taxon>Actinomycetes</taxon>
        <taxon>Glycomycetales</taxon>
        <taxon>Glycomycetaceae</taxon>
        <taxon>Glycomyces</taxon>
    </lineage>
</organism>
<dbReference type="InterPro" id="IPR026881">
    <property type="entry name" value="WYL_dom"/>
</dbReference>
<dbReference type="PIRSF" id="PIRSF016838">
    <property type="entry name" value="PafC"/>
    <property type="match status" value="1"/>
</dbReference>
<dbReference type="PROSITE" id="PS52050">
    <property type="entry name" value="WYL"/>
    <property type="match status" value="1"/>
</dbReference>
<dbReference type="GO" id="GO:0003700">
    <property type="term" value="F:DNA-binding transcription factor activity"/>
    <property type="evidence" value="ECO:0007669"/>
    <property type="project" value="InterPro"/>
</dbReference>
<dbReference type="PROSITE" id="PS51000">
    <property type="entry name" value="HTH_DEOR_2"/>
    <property type="match status" value="1"/>
</dbReference>
<evidence type="ECO:0000256" key="1">
    <source>
        <dbReference type="ARBA" id="ARBA00023015"/>
    </source>
</evidence>
<dbReference type="SUPFAM" id="SSF46785">
    <property type="entry name" value="Winged helix' DNA-binding domain"/>
    <property type="match status" value="1"/>
</dbReference>
<dbReference type="AlphaFoldDB" id="A0A4S8QEE5"/>
<keyword evidence="1" id="KW-0805">Transcription regulation</keyword>
<evidence type="ECO:0000259" key="4">
    <source>
        <dbReference type="PROSITE" id="PS51000"/>
    </source>
</evidence>
<reference evidence="6" key="1">
    <citation type="submission" date="2019-04" db="EMBL/GenBank/DDBJ databases">
        <title>Nocardioides xinjiangensis sp. nov.</title>
        <authorList>
            <person name="Liu S."/>
        </authorList>
    </citation>
    <scope>NUCLEOTIDE SEQUENCE [LARGE SCALE GENOMIC DNA]</scope>
    <source>
        <strain evidence="6">18</strain>
    </source>
</reference>
<keyword evidence="3" id="KW-0804">Transcription</keyword>
<evidence type="ECO:0000256" key="2">
    <source>
        <dbReference type="ARBA" id="ARBA00023125"/>
    </source>
</evidence>
<dbReference type="InterPro" id="IPR018356">
    <property type="entry name" value="Tscrpt_reg_HTH_DeoR_CS"/>
</dbReference>
<dbReference type="PANTHER" id="PTHR34580">
    <property type="match status" value="1"/>
</dbReference>